<proteinExistence type="predicted"/>
<dbReference type="PROSITE" id="PS01081">
    <property type="entry name" value="HTH_TETR_1"/>
    <property type="match status" value="1"/>
</dbReference>
<feature type="DNA-binding region" description="H-T-H motif" evidence="2">
    <location>
        <begin position="29"/>
        <end position="48"/>
    </location>
</feature>
<dbReference type="AlphaFoldDB" id="A0A840NTN6"/>
<evidence type="ECO:0000256" key="1">
    <source>
        <dbReference type="ARBA" id="ARBA00023125"/>
    </source>
</evidence>
<dbReference type="SUPFAM" id="SSF46689">
    <property type="entry name" value="Homeodomain-like"/>
    <property type="match status" value="1"/>
</dbReference>
<dbReference type="GO" id="GO:0000976">
    <property type="term" value="F:transcription cis-regulatory region binding"/>
    <property type="evidence" value="ECO:0007669"/>
    <property type="project" value="TreeGrafter"/>
</dbReference>
<comment type="caution">
    <text evidence="4">The sequence shown here is derived from an EMBL/GenBank/DDBJ whole genome shotgun (WGS) entry which is preliminary data.</text>
</comment>
<dbReference type="SUPFAM" id="SSF48498">
    <property type="entry name" value="Tetracyclin repressor-like, C-terminal domain"/>
    <property type="match status" value="1"/>
</dbReference>
<protein>
    <submittedName>
        <fullName evidence="4">AcrR family transcriptional regulator</fullName>
    </submittedName>
</protein>
<organism evidence="4 5">
    <name type="scientific">Thermocatellispora tengchongensis</name>
    <dbReference type="NCBI Taxonomy" id="1073253"/>
    <lineage>
        <taxon>Bacteria</taxon>
        <taxon>Bacillati</taxon>
        <taxon>Actinomycetota</taxon>
        <taxon>Actinomycetes</taxon>
        <taxon>Streptosporangiales</taxon>
        <taxon>Streptosporangiaceae</taxon>
        <taxon>Thermocatellispora</taxon>
    </lineage>
</organism>
<sequence>MTSAESTQAEAIVQVATRLFAALGYDGTTTRQIAEAAGLNIATVSYHVGGKRELYLAVMENAHRVERAALESAIAEFSGRDTATLVHGIVDRYLDFCVAHRDVATLWMHRWLSDAADISDLEQRYTHPLATLVLEAVEGAGGGGVIAPDVDLPYALHTVVWCISGFGSGGVVGPDGRRHGFDDPAALSRFRAHLHRLVHRMLALPGDPP</sequence>
<reference evidence="4 5" key="1">
    <citation type="submission" date="2020-08" db="EMBL/GenBank/DDBJ databases">
        <title>Genomic Encyclopedia of Type Strains, Phase IV (KMG-IV): sequencing the most valuable type-strain genomes for metagenomic binning, comparative biology and taxonomic classification.</title>
        <authorList>
            <person name="Goeker M."/>
        </authorList>
    </citation>
    <scope>NUCLEOTIDE SEQUENCE [LARGE SCALE GENOMIC DNA]</scope>
    <source>
        <strain evidence="4 5">DSM 45615</strain>
    </source>
</reference>
<dbReference type="Proteomes" id="UP000578449">
    <property type="component" value="Unassembled WGS sequence"/>
</dbReference>
<dbReference type="GO" id="GO:0003700">
    <property type="term" value="F:DNA-binding transcription factor activity"/>
    <property type="evidence" value="ECO:0007669"/>
    <property type="project" value="TreeGrafter"/>
</dbReference>
<dbReference type="RefSeq" id="WP_185048870.1">
    <property type="nucleotide sequence ID" value="NZ_BAABIX010000027.1"/>
</dbReference>
<dbReference type="PROSITE" id="PS50977">
    <property type="entry name" value="HTH_TETR_2"/>
    <property type="match status" value="1"/>
</dbReference>
<evidence type="ECO:0000256" key="2">
    <source>
        <dbReference type="PROSITE-ProRule" id="PRU00335"/>
    </source>
</evidence>
<dbReference type="Pfam" id="PF00440">
    <property type="entry name" value="TetR_N"/>
    <property type="match status" value="1"/>
</dbReference>
<dbReference type="Gene3D" id="1.10.357.10">
    <property type="entry name" value="Tetracycline Repressor, domain 2"/>
    <property type="match status" value="1"/>
</dbReference>
<name>A0A840NTN6_9ACTN</name>
<keyword evidence="1 2" id="KW-0238">DNA-binding</keyword>
<dbReference type="PANTHER" id="PTHR30055:SF219">
    <property type="entry name" value="TRANSCRIPTIONAL REGULATORY PROTEIN"/>
    <property type="match status" value="1"/>
</dbReference>
<dbReference type="InterPro" id="IPR023772">
    <property type="entry name" value="DNA-bd_HTH_TetR-type_CS"/>
</dbReference>
<dbReference type="InterPro" id="IPR001647">
    <property type="entry name" value="HTH_TetR"/>
</dbReference>
<feature type="domain" description="HTH tetR-type" evidence="3">
    <location>
        <begin position="6"/>
        <end position="66"/>
    </location>
</feature>
<dbReference type="InterPro" id="IPR050109">
    <property type="entry name" value="HTH-type_TetR-like_transc_reg"/>
</dbReference>
<gene>
    <name evidence="4" type="ORF">HNP84_001797</name>
</gene>
<dbReference type="EMBL" id="JACHGN010000003">
    <property type="protein sequence ID" value="MBB5132084.1"/>
    <property type="molecule type" value="Genomic_DNA"/>
</dbReference>
<dbReference type="InterPro" id="IPR036271">
    <property type="entry name" value="Tet_transcr_reg_TetR-rel_C_sf"/>
</dbReference>
<evidence type="ECO:0000259" key="3">
    <source>
        <dbReference type="PROSITE" id="PS50977"/>
    </source>
</evidence>
<dbReference type="Gene3D" id="1.10.10.60">
    <property type="entry name" value="Homeodomain-like"/>
    <property type="match status" value="1"/>
</dbReference>
<keyword evidence="5" id="KW-1185">Reference proteome</keyword>
<evidence type="ECO:0000313" key="4">
    <source>
        <dbReference type="EMBL" id="MBB5132084.1"/>
    </source>
</evidence>
<evidence type="ECO:0000313" key="5">
    <source>
        <dbReference type="Proteomes" id="UP000578449"/>
    </source>
</evidence>
<dbReference type="PRINTS" id="PR00455">
    <property type="entry name" value="HTHTETR"/>
</dbReference>
<dbReference type="PANTHER" id="PTHR30055">
    <property type="entry name" value="HTH-TYPE TRANSCRIPTIONAL REGULATOR RUTR"/>
    <property type="match status" value="1"/>
</dbReference>
<dbReference type="InterPro" id="IPR009057">
    <property type="entry name" value="Homeodomain-like_sf"/>
</dbReference>
<accession>A0A840NTN6</accession>